<keyword evidence="5 10" id="KW-0812">Transmembrane</keyword>
<evidence type="ECO:0000313" key="11">
    <source>
        <dbReference type="EMBL" id="AAZ46217.1"/>
    </source>
</evidence>
<proteinExistence type="inferred from homology"/>
<evidence type="ECO:0000256" key="4">
    <source>
        <dbReference type="ARBA" id="ARBA00015384"/>
    </source>
</evidence>
<name>Q47G14_DECAR</name>
<evidence type="ECO:0000256" key="5">
    <source>
        <dbReference type="ARBA" id="ARBA00022692"/>
    </source>
</evidence>
<dbReference type="InterPro" id="IPR023471">
    <property type="entry name" value="CtaG/Cox11_dom_sf"/>
</dbReference>
<dbReference type="InterPro" id="IPR007533">
    <property type="entry name" value="Cyt_c_oxidase_assmbl_CtaG"/>
</dbReference>
<dbReference type="KEGG" id="dar:Daro_1468"/>
<dbReference type="STRING" id="159087.Daro_1468"/>
<comment type="function">
    <text evidence="1">Exerts its effect at some terminal stage of cytochrome c oxidase synthesis, probably by being involved in the insertion of the copper B into subunit I.</text>
</comment>
<dbReference type="EMBL" id="CP000089">
    <property type="protein sequence ID" value="AAZ46217.1"/>
    <property type="molecule type" value="Genomic_DNA"/>
</dbReference>
<dbReference type="NCBIfam" id="NF003465">
    <property type="entry name" value="PRK05089.1"/>
    <property type="match status" value="1"/>
</dbReference>
<keyword evidence="8" id="KW-0186">Copper</keyword>
<dbReference type="HOGENOM" id="CLU_045000_5_2_4"/>
<evidence type="ECO:0000256" key="7">
    <source>
        <dbReference type="ARBA" id="ARBA00022989"/>
    </source>
</evidence>
<dbReference type="GO" id="GO:0005886">
    <property type="term" value="C:plasma membrane"/>
    <property type="evidence" value="ECO:0007669"/>
    <property type="project" value="UniProtKB-SubCell"/>
</dbReference>
<comment type="subcellular location">
    <subcellularLocation>
        <location evidence="2">Cell inner membrane</location>
        <topology evidence="2">Single-pass type II membrane protein</topology>
        <orientation evidence="2">Periplasmic side</orientation>
    </subcellularLocation>
</comment>
<evidence type="ECO:0000256" key="8">
    <source>
        <dbReference type="ARBA" id="ARBA00023008"/>
    </source>
</evidence>
<dbReference type="AlphaFoldDB" id="Q47G14"/>
<accession>Q47G14</accession>
<comment type="similarity">
    <text evidence="3">Belongs to the COX11/CtaG family.</text>
</comment>
<dbReference type="PANTHER" id="PTHR21320">
    <property type="entry name" value="CYTOCHROME C OXIDASE ASSEMBLY PROTEIN COX11-RELATED"/>
    <property type="match status" value="1"/>
</dbReference>
<evidence type="ECO:0000256" key="3">
    <source>
        <dbReference type="ARBA" id="ARBA00009620"/>
    </source>
</evidence>
<dbReference type="Gene3D" id="2.60.370.10">
    <property type="entry name" value="Ctag/Cox11"/>
    <property type="match status" value="1"/>
</dbReference>
<dbReference type="PANTHER" id="PTHR21320:SF3">
    <property type="entry name" value="CYTOCHROME C OXIDASE ASSEMBLY PROTEIN COX11, MITOCHONDRIAL-RELATED"/>
    <property type="match status" value="1"/>
</dbReference>
<evidence type="ECO:0000256" key="2">
    <source>
        <dbReference type="ARBA" id="ARBA00004382"/>
    </source>
</evidence>
<dbReference type="PIRSF" id="PIRSF005413">
    <property type="entry name" value="COX11"/>
    <property type="match status" value="1"/>
</dbReference>
<evidence type="ECO:0000256" key="9">
    <source>
        <dbReference type="ARBA" id="ARBA00023136"/>
    </source>
</evidence>
<organism evidence="11">
    <name type="scientific">Dechloromonas aromatica (strain RCB)</name>
    <dbReference type="NCBI Taxonomy" id="159087"/>
    <lineage>
        <taxon>Bacteria</taxon>
        <taxon>Pseudomonadati</taxon>
        <taxon>Pseudomonadota</taxon>
        <taxon>Betaproteobacteria</taxon>
        <taxon>Rhodocyclales</taxon>
        <taxon>Azonexaceae</taxon>
        <taxon>Dechloromonas</taxon>
    </lineage>
</organism>
<evidence type="ECO:0000256" key="10">
    <source>
        <dbReference type="SAM" id="Phobius"/>
    </source>
</evidence>
<dbReference type="SUPFAM" id="SSF110111">
    <property type="entry name" value="Ctag/Cox11"/>
    <property type="match status" value="1"/>
</dbReference>
<evidence type="ECO:0000256" key="1">
    <source>
        <dbReference type="ARBA" id="ARBA00004007"/>
    </source>
</evidence>
<keyword evidence="9 10" id="KW-0472">Membrane</keyword>
<dbReference type="GO" id="GO:0005507">
    <property type="term" value="F:copper ion binding"/>
    <property type="evidence" value="ECO:0007669"/>
    <property type="project" value="InterPro"/>
</dbReference>
<sequence length="203" mass="21997">MEQVQPTPRSHSRLIGRLLLMVAGAFAFAFALVPIYNVLCEATGFNGKTAGPATIRDGFGVGGLQTATAPASKVDTTRTVRVEFTGTVMPGLPWDMRPLTVSLDIHPGELQQVSYLVRNTSNRTITGQAVPSVTPGQAAQHFEKIECFCFSQQTLGPGEAREMPLAFIVKPEVSRDISHITLSYAFFSIDGQRQTLTRSGEAR</sequence>
<feature type="transmembrane region" description="Helical" evidence="10">
    <location>
        <begin position="18"/>
        <end position="39"/>
    </location>
</feature>
<protein>
    <recommendedName>
        <fullName evidence="4">Cytochrome c oxidase assembly protein CtaG</fullName>
    </recommendedName>
</protein>
<evidence type="ECO:0000256" key="6">
    <source>
        <dbReference type="ARBA" id="ARBA00022968"/>
    </source>
</evidence>
<dbReference type="Pfam" id="PF04442">
    <property type="entry name" value="CtaG_Cox11"/>
    <property type="match status" value="1"/>
</dbReference>
<dbReference type="OrthoDB" id="9804841at2"/>
<gene>
    <name evidence="11" type="ordered locus">Daro_1468</name>
</gene>
<dbReference type="eggNOG" id="COG3175">
    <property type="taxonomic scope" value="Bacteria"/>
</dbReference>
<reference evidence="11" key="1">
    <citation type="submission" date="2005-08" db="EMBL/GenBank/DDBJ databases">
        <title>Complete sequence of Dechloromonas aromatica RCB.</title>
        <authorList>
            <person name="Salinero K.K."/>
            <person name="Copeland A."/>
            <person name="Lucas S."/>
            <person name="Lapidus A."/>
            <person name="Barry K."/>
            <person name="Detter J.C."/>
            <person name="Glavina T."/>
            <person name="Hammon N."/>
            <person name="Israni S."/>
            <person name="Pitluck S."/>
            <person name="Di Bartolo G."/>
            <person name="Trong S."/>
            <person name="Schmutz J."/>
            <person name="Larimer F."/>
            <person name="Land M."/>
            <person name="Ivanova N."/>
            <person name="Richardson P."/>
        </authorList>
    </citation>
    <scope>NUCLEOTIDE SEQUENCE</scope>
    <source>
        <strain evidence="11">RCB</strain>
    </source>
</reference>
<keyword evidence="6" id="KW-0735">Signal-anchor</keyword>
<keyword evidence="7 10" id="KW-1133">Transmembrane helix</keyword>